<feature type="non-terminal residue" evidence="2">
    <location>
        <position position="37"/>
    </location>
</feature>
<comment type="caution">
    <text evidence="2">The sequence shown here is derived from an EMBL/GenBank/DDBJ whole genome shotgun (WGS) entry which is preliminary data.</text>
</comment>
<dbReference type="Proteomes" id="UP000677228">
    <property type="component" value="Unassembled WGS sequence"/>
</dbReference>
<proteinExistence type="predicted"/>
<evidence type="ECO:0000313" key="3">
    <source>
        <dbReference type="Proteomes" id="UP000682733"/>
    </source>
</evidence>
<name>A0A8S2SQP4_9BILA</name>
<accession>A0A8S2SQP4</accession>
<evidence type="ECO:0000313" key="2">
    <source>
        <dbReference type="EMBL" id="CAF4235109.1"/>
    </source>
</evidence>
<reference evidence="2" key="1">
    <citation type="submission" date="2021-02" db="EMBL/GenBank/DDBJ databases">
        <authorList>
            <person name="Nowell W R."/>
        </authorList>
    </citation>
    <scope>NUCLEOTIDE SEQUENCE</scope>
</reference>
<dbReference type="AlphaFoldDB" id="A0A8S2SQP4"/>
<evidence type="ECO:0000313" key="1">
    <source>
        <dbReference type="EMBL" id="CAF1438292.1"/>
    </source>
</evidence>
<dbReference type="EMBL" id="CAJOBA010050510">
    <property type="protein sequence ID" value="CAF4235109.1"/>
    <property type="molecule type" value="Genomic_DNA"/>
</dbReference>
<protein>
    <submittedName>
        <fullName evidence="2">Uncharacterized protein</fullName>
    </submittedName>
</protein>
<sequence>MTFSRASSRCEFYNTTQFPLPFTQWKTIISALATSYG</sequence>
<dbReference type="EMBL" id="CAJNOK010028712">
    <property type="protein sequence ID" value="CAF1438292.1"/>
    <property type="molecule type" value="Genomic_DNA"/>
</dbReference>
<gene>
    <name evidence="1" type="ORF">OVA965_LOCUS34334</name>
    <name evidence="2" type="ORF">TMI583_LOCUS35252</name>
</gene>
<dbReference type="Proteomes" id="UP000682733">
    <property type="component" value="Unassembled WGS sequence"/>
</dbReference>
<organism evidence="2 3">
    <name type="scientific">Didymodactylos carnosus</name>
    <dbReference type="NCBI Taxonomy" id="1234261"/>
    <lineage>
        <taxon>Eukaryota</taxon>
        <taxon>Metazoa</taxon>
        <taxon>Spiralia</taxon>
        <taxon>Gnathifera</taxon>
        <taxon>Rotifera</taxon>
        <taxon>Eurotatoria</taxon>
        <taxon>Bdelloidea</taxon>
        <taxon>Philodinida</taxon>
        <taxon>Philodinidae</taxon>
        <taxon>Didymodactylos</taxon>
    </lineage>
</organism>